<name>A0A8J4XG03_CLAMG</name>
<comment type="subcellular location">
    <subcellularLocation>
        <location evidence="1">Membrane</location>
        <topology evidence="1">Multi-pass membrane protein</topology>
    </subcellularLocation>
</comment>
<dbReference type="PRINTS" id="PR01244">
    <property type="entry name" value="PEROPSIN"/>
</dbReference>
<proteinExistence type="predicted"/>
<keyword evidence="7" id="KW-0675">Receptor</keyword>
<dbReference type="PROSITE" id="PS50262">
    <property type="entry name" value="G_PROTEIN_RECEP_F1_2"/>
    <property type="match status" value="1"/>
</dbReference>
<dbReference type="GO" id="GO:0016020">
    <property type="term" value="C:membrane"/>
    <property type="evidence" value="ECO:0007669"/>
    <property type="project" value="UniProtKB-SubCell"/>
</dbReference>
<keyword evidence="9" id="KW-0807">Transducer</keyword>
<evidence type="ECO:0000256" key="11">
    <source>
        <dbReference type="SAM" id="SignalP"/>
    </source>
</evidence>
<accession>A0A8J4XG03</accession>
<feature type="chain" id="PRO_5035203355" evidence="11">
    <location>
        <begin position="21"/>
        <end position="97"/>
    </location>
</feature>
<keyword evidence="14" id="KW-1185">Reference proteome</keyword>
<evidence type="ECO:0000256" key="6">
    <source>
        <dbReference type="ARBA" id="ARBA00023157"/>
    </source>
</evidence>
<evidence type="ECO:0000256" key="8">
    <source>
        <dbReference type="ARBA" id="ARBA00023180"/>
    </source>
</evidence>
<dbReference type="OrthoDB" id="7217071at2759"/>
<feature type="non-terminal residue" evidence="13">
    <location>
        <position position="1"/>
    </location>
</feature>
<evidence type="ECO:0000313" key="14">
    <source>
        <dbReference type="Proteomes" id="UP000727407"/>
    </source>
</evidence>
<dbReference type="Proteomes" id="UP000727407">
    <property type="component" value="Unassembled WGS sequence"/>
</dbReference>
<dbReference type="Pfam" id="PF00001">
    <property type="entry name" value="7tm_1"/>
    <property type="match status" value="1"/>
</dbReference>
<reference evidence="13" key="1">
    <citation type="submission" date="2020-07" db="EMBL/GenBank/DDBJ databases">
        <title>Clarias magur genome sequencing, assembly and annotation.</title>
        <authorList>
            <person name="Kushwaha B."/>
            <person name="Kumar R."/>
            <person name="Das P."/>
            <person name="Joshi C.G."/>
            <person name="Kumar D."/>
            <person name="Nagpure N.S."/>
            <person name="Pandey M."/>
            <person name="Agarwal S."/>
            <person name="Srivastava S."/>
            <person name="Singh M."/>
            <person name="Sahoo L."/>
            <person name="Jayasankar P."/>
            <person name="Meher P.K."/>
            <person name="Koringa P.G."/>
            <person name="Iquebal M.A."/>
            <person name="Das S.P."/>
            <person name="Bit A."/>
            <person name="Patnaik S."/>
            <person name="Patel N."/>
            <person name="Shah T.M."/>
            <person name="Hinsu A."/>
            <person name="Jena J.K."/>
        </authorList>
    </citation>
    <scope>NUCLEOTIDE SEQUENCE</scope>
    <source>
        <strain evidence="13">CIFAMagur01</strain>
        <tissue evidence="13">Testis</tissue>
    </source>
</reference>
<feature type="transmembrane region" description="Helical" evidence="10">
    <location>
        <begin position="65"/>
        <end position="86"/>
    </location>
</feature>
<keyword evidence="3 10" id="KW-1133">Transmembrane helix</keyword>
<evidence type="ECO:0000256" key="10">
    <source>
        <dbReference type="SAM" id="Phobius"/>
    </source>
</evidence>
<evidence type="ECO:0000256" key="3">
    <source>
        <dbReference type="ARBA" id="ARBA00022989"/>
    </source>
</evidence>
<evidence type="ECO:0000256" key="2">
    <source>
        <dbReference type="ARBA" id="ARBA00022692"/>
    </source>
</evidence>
<keyword evidence="2 10" id="KW-0812">Transmembrane</keyword>
<evidence type="ECO:0000256" key="5">
    <source>
        <dbReference type="ARBA" id="ARBA00023136"/>
    </source>
</evidence>
<feature type="signal peptide" evidence="11">
    <location>
        <begin position="1"/>
        <end position="20"/>
    </location>
</feature>
<feature type="transmembrane region" description="Helical" evidence="10">
    <location>
        <begin position="26"/>
        <end position="45"/>
    </location>
</feature>
<evidence type="ECO:0000256" key="4">
    <source>
        <dbReference type="ARBA" id="ARBA00023040"/>
    </source>
</evidence>
<comment type="caution">
    <text evidence="13">The sequence shown here is derived from an EMBL/GenBank/DDBJ whole genome shotgun (WGS) entry which is preliminary data.</text>
</comment>
<keyword evidence="4" id="KW-0297">G-protein coupled receptor</keyword>
<dbReference type="EMBL" id="QNUK01000032">
    <property type="protein sequence ID" value="KAF5906495.1"/>
    <property type="molecule type" value="Genomic_DNA"/>
</dbReference>
<dbReference type="InterPro" id="IPR000276">
    <property type="entry name" value="GPCR_Rhodpsn"/>
</dbReference>
<evidence type="ECO:0000313" key="13">
    <source>
        <dbReference type="EMBL" id="KAF5906495.1"/>
    </source>
</evidence>
<evidence type="ECO:0000256" key="7">
    <source>
        <dbReference type="ARBA" id="ARBA00023170"/>
    </source>
</evidence>
<dbReference type="GO" id="GO:0007601">
    <property type="term" value="P:visual perception"/>
    <property type="evidence" value="ECO:0007669"/>
    <property type="project" value="InterPro"/>
</dbReference>
<dbReference type="PANTHER" id="PTHR24240">
    <property type="entry name" value="OPSIN"/>
    <property type="match status" value="1"/>
</dbReference>
<dbReference type="AlphaFoldDB" id="A0A8J4XG03"/>
<evidence type="ECO:0000259" key="12">
    <source>
        <dbReference type="PROSITE" id="PS50262"/>
    </source>
</evidence>
<organism evidence="13 14">
    <name type="scientific">Clarias magur</name>
    <name type="common">Asian catfish</name>
    <name type="synonym">Macropteronotus magur</name>
    <dbReference type="NCBI Taxonomy" id="1594786"/>
    <lineage>
        <taxon>Eukaryota</taxon>
        <taxon>Metazoa</taxon>
        <taxon>Chordata</taxon>
        <taxon>Craniata</taxon>
        <taxon>Vertebrata</taxon>
        <taxon>Euteleostomi</taxon>
        <taxon>Actinopterygii</taxon>
        <taxon>Neopterygii</taxon>
        <taxon>Teleostei</taxon>
        <taxon>Ostariophysi</taxon>
        <taxon>Siluriformes</taxon>
        <taxon>Clariidae</taxon>
        <taxon>Clarias</taxon>
    </lineage>
</organism>
<dbReference type="InterPro" id="IPR017452">
    <property type="entry name" value="GPCR_Rhodpsn_7TM"/>
</dbReference>
<evidence type="ECO:0000256" key="9">
    <source>
        <dbReference type="ARBA" id="ARBA00023224"/>
    </source>
</evidence>
<dbReference type="GO" id="GO:0004930">
    <property type="term" value="F:G protein-coupled receptor activity"/>
    <property type="evidence" value="ECO:0007669"/>
    <property type="project" value="UniProtKB-KW"/>
</dbReference>
<keyword evidence="5 10" id="KW-0472">Membrane</keyword>
<dbReference type="SUPFAM" id="SSF81321">
    <property type="entry name" value="Family A G protein-coupled receptor-like"/>
    <property type="match status" value="1"/>
</dbReference>
<dbReference type="InterPro" id="IPR002962">
    <property type="entry name" value="Peropsin"/>
</dbReference>
<gene>
    <name evidence="13" type="ORF">DAT39_003732</name>
</gene>
<dbReference type="InterPro" id="IPR050125">
    <property type="entry name" value="GPCR_opsins"/>
</dbReference>
<dbReference type="Gene3D" id="1.20.1070.10">
    <property type="entry name" value="Rhodopsin 7-helix transmembrane proteins"/>
    <property type="match status" value="1"/>
</dbReference>
<feature type="non-terminal residue" evidence="13">
    <location>
        <position position="97"/>
    </location>
</feature>
<feature type="domain" description="G-protein coupled receptors family 1 profile" evidence="12">
    <location>
        <begin position="6"/>
        <end position="97"/>
    </location>
</feature>
<keyword evidence="11" id="KW-0732">Signal</keyword>
<keyword evidence="8" id="KW-0325">Glycoprotein</keyword>
<evidence type="ECO:0000256" key="1">
    <source>
        <dbReference type="ARBA" id="ARBA00004141"/>
    </source>
</evidence>
<keyword evidence="6" id="KW-1015">Disulfide bond</keyword>
<sequence>ILSIWGNLLVLLLAYKRSSPMKPPELLSVNLAVTDLGAAVSMYPLAVASSWNHSWLGGEATCMYYGWMGFFFGVASIATLTVMAIVRFSGSQALQSQ</sequence>
<protein>
    <submittedName>
        <fullName evidence="13">Opsin-5-like</fullName>
    </submittedName>
</protein>